<gene>
    <name evidence="1" type="ORF">A2931_03350</name>
</gene>
<evidence type="ECO:0000313" key="2">
    <source>
        <dbReference type="Proteomes" id="UP000177486"/>
    </source>
</evidence>
<dbReference type="AlphaFoldDB" id="A0A1G2EV64"/>
<organism evidence="1 2">
    <name type="scientific">Candidatus Niyogibacteria bacterium RIFCSPLOWO2_01_FULL_45_48</name>
    <dbReference type="NCBI Taxonomy" id="1801724"/>
    <lineage>
        <taxon>Bacteria</taxon>
        <taxon>Candidatus Niyogiibacteriota</taxon>
    </lineage>
</organism>
<dbReference type="EMBL" id="MHMQ01000037">
    <property type="protein sequence ID" value="OGZ29402.1"/>
    <property type="molecule type" value="Genomic_DNA"/>
</dbReference>
<protein>
    <submittedName>
        <fullName evidence="1">Uncharacterized protein</fullName>
    </submittedName>
</protein>
<accession>A0A1G2EV64</accession>
<reference evidence="1 2" key="1">
    <citation type="journal article" date="2016" name="Nat. Commun.">
        <title>Thousands of microbial genomes shed light on interconnected biogeochemical processes in an aquifer system.</title>
        <authorList>
            <person name="Anantharaman K."/>
            <person name="Brown C.T."/>
            <person name="Hug L.A."/>
            <person name="Sharon I."/>
            <person name="Castelle C.J."/>
            <person name="Probst A.J."/>
            <person name="Thomas B.C."/>
            <person name="Singh A."/>
            <person name="Wilkins M.J."/>
            <person name="Karaoz U."/>
            <person name="Brodie E.L."/>
            <person name="Williams K.H."/>
            <person name="Hubbard S.S."/>
            <person name="Banfield J.F."/>
        </authorList>
    </citation>
    <scope>NUCLEOTIDE SEQUENCE [LARGE SCALE GENOMIC DNA]</scope>
</reference>
<sequence>MDFILRRKFAPIILVNKSITSCRISATFIKINTATLIFNFLNHPQSKILFFRLHKPFGYQKVHPFSHRFYIAGSAGFFHITTNGLRTG</sequence>
<proteinExistence type="predicted"/>
<name>A0A1G2EV64_9BACT</name>
<evidence type="ECO:0000313" key="1">
    <source>
        <dbReference type="EMBL" id="OGZ29402.1"/>
    </source>
</evidence>
<comment type="caution">
    <text evidence="1">The sequence shown here is derived from an EMBL/GenBank/DDBJ whole genome shotgun (WGS) entry which is preliminary data.</text>
</comment>
<dbReference type="Proteomes" id="UP000177486">
    <property type="component" value="Unassembled WGS sequence"/>
</dbReference>